<evidence type="ECO:0000313" key="1">
    <source>
        <dbReference type="EMBL" id="RUT70071.1"/>
    </source>
</evidence>
<protein>
    <submittedName>
        <fullName evidence="1">Uncharacterized protein</fullName>
    </submittedName>
</protein>
<accession>A0A434A6P2</accession>
<proteinExistence type="predicted"/>
<dbReference type="RefSeq" id="WP_127338750.1">
    <property type="nucleotide sequence ID" value="NZ_QWDM01000007.1"/>
</dbReference>
<comment type="caution">
    <text evidence="1">The sequence shown here is derived from an EMBL/GenBank/DDBJ whole genome shotgun (WGS) entry which is preliminary data.</text>
</comment>
<dbReference type="EMBL" id="QWDM01000007">
    <property type="protein sequence ID" value="RUT70071.1"/>
    <property type="molecule type" value="Genomic_DNA"/>
</dbReference>
<gene>
    <name evidence="1" type="ORF">D0817_12880</name>
</gene>
<dbReference type="OrthoDB" id="1356084at2"/>
<evidence type="ECO:0000313" key="2">
    <source>
        <dbReference type="Proteomes" id="UP000288102"/>
    </source>
</evidence>
<dbReference type="Proteomes" id="UP000288102">
    <property type="component" value="Unassembled WGS sequence"/>
</dbReference>
<dbReference type="AlphaFoldDB" id="A0A434A6P2"/>
<sequence length="233" mass="27213">MTYYQIDRTGDAKIIGIKNGTSQVKLEEKGIEKNKNYIAFENWFSGYNKDFWNNQNAVFDLTPPLITGELRKGAKVTDIMRYGPVYQYLYKIYSKKFIDIIKAFNIGDYKTFEFNIQDINEIYYLFFLKSVVLDEINYEKSTVISGHAITDNIKYHDIKTPKEYIEFNSQFPTGGFEKLSIPKKYFGKDIIQTEVSSLPFYSERVVDFLLDCKITGLKIGYKNSIKLDFHEIA</sequence>
<reference evidence="2" key="1">
    <citation type="journal article" date="2019" name="Syst. Appl. Microbiol.">
        <title>Flavobacterium circumlabens sp. nov. and Flavobacterium cupreum sp. nov., two psychrotrophic species isolated from Antarctic environmental samples.</title>
        <authorList>
            <person name="Kralova S."/>
            <person name="Busse H.-J."/>
            <person name="Svec P."/>
            <person name="Maslanova I."/>
            <person name="Stankova E."/>
            <person name="Bartak M."/>
            <person name="Sedlacek I."/>
        </authorList>
    </citation>
    <scope>NUCLEOTIDE SEQUENCE [LARGE SCALE GENOMIC DNA]</scope>
    <source>
        <strain evidence="2">CCM 8825</strain>
    </source>
</reference>
<name>A0A434A6P2_9FLAO</name>
<organism evidence="1 2">
    <name type="scientific">Flavobacterium cupreum</name>
    <dbReference type="NCBI Taxonomy" id="2133766"/>
    <lineage>
        <taxon>Bacteria</taxon>
        <taxon>Pseudomonadati</taxon>
        <taxon>Bacteroidota</taxon>
        <taxon>Flavobacteriia</taxon>
        <taxon>Flavobacteriales</taxon>
        <taxon>Flavobacteriaceae</taxon>
        <taxon>Flavobacterium</taxon>
    </lineage>
</organism>
<keyword evidence="2" id="KW-1185">Reference proteome</keyword>